<comment type="caution">
    <text evidence="2">The sequence shown here is derived from an EMBL/GenBank/DDBJ whole genome shotgun (WGS) entry which is preliminary data.</text>
</comment>
<sequence>MSLLKLTDIVPNYREIFGEDNIIDFSIYSNVSDEKIGTVNDTLVDETEAKFRYLIIDLGFWIFGKKVLLPIGLSRINFSEKRVYVKELTEENAKNLPEFNDDLRIDYDYEDLVRNTYSMNPATYSYVNPVVPIVPYSPMAINQVAILNEPMGVNKPCVSSEEEDKAVEARATYNYHHYPNLYEINDTDHPRLKLQEEWLAANKKLFRTEG</sequence>
<organism evidence="2 3">
    <name type="scientific">Chlorogloeopsis fritschii PCC 6912</name>
    <dbReference type="NCBI Taxonomy" id="211165"/>
    <lineage>
        <taxon>Bacteria</taxon>
        <taxon>Bacillati</taxon>
        <taxon>Cyanobacteriota</taxon>
        <taxon>Cyanophyceae</taxon>
        <taxon>Nostocales</taxon>
        <taxon>Chlorogloeopsidaceae</taxon>
        <taxon>Chlorogloeopsis</taxon>
    </lineage>
</organism>
<dbReference type="OrthoDB" id="510842at2"/>
<dbReference type="InterPro" id="IPR011033">
    <property type="entry name" value="PRC_barrel-like_sf"/>
</dbReference>
<keyword evidence="3" id="KW-1185">Reference proteome</keyword>
<protein>
    <recommendedName>
        <fullName evidence="1">PRC-barrel domain-containing protein</fullName>
    </recommendedName>
</protein>
<evidence type="ECO:0000259" key="1">
    <source>
        <dbReference type="Pfam" id="PF05239"/>
    </source>
</evidence>
<evidence type="ECO:0000313" key="2">
    <source>
        <dbReference type="EMBL" id="RUR75970.1"/>
    </source>
</evidence>
<dbReference type="STRING" id="211165.GCA_000317285_06580"/>
<dbReference type="RefSeq" id="WP_016876813.1">
    <property type="nucleotide sequence ID" value="NZ_AJLN01000152.1"/>
</dbReference>
<dbReference type="Proteomes" id="UP000268857">
    <property type="component" value="Unassembled WGS sequence"/>
</dbReference>
<dbReference type="InterPro" id="IPR027275">
    <property type="entry name" value="PRC-brl_dom"/>
</dbReference>
<name>A0A433N425_CHLFR</name>
<dbReference type="AlphaFoldDB" id="A0A433N425"/>
<dbReference type="Gene3D" id="3.90.50.10">
    <property type="entry name" value="Photosynthetic Reaction Center, subunit H, domain 2"/>
    <property type="match status" value="1"/>
</dbReference>
<dbReference type="SUPFAM" id="SSF50346">
    <property type="entry name" value="PRC-barrel domain"/>
    <property type="match status" value="1"/>
</dbReference>
<feature type="domain" description="PRC-barrel" evidence="1">
    <location>
        <begin position="20"/>
        <end position="90"/>
    </location>
</feature>
<dbReference type="GO" id="GO:0019684">
    <property type="term" value="P:photosynthesis, light reaction"/>
    <property type="evidence" value="ECO:0007669"/>
    <property type="project" value="InterPro"/>
</dbReference>
<gene>
    <name evidence="2" type="ORF">PCC6912_45420</name>
</gene>
<dbReference type="GO" id="GO:0030077">
    <property type="term" value="C:plasma membrane light-harvesting complex"/>
    <property type="evidence" value="ECO:0007669"/>
    <property type="project" value="InterPro"/>
</dbReference>
<dbReference type="Pfam" id="PF05239">
    <property type="entry name" value="PRC"/>
    <property type="match status" value="1"/>
</dbReference>
<evidence type="ECO:0000313" key="3">
    <source>
        <dbReference type="Proteomes" id="UP000268857"/>
    </source>
</evidence>
<proteinExistence type="predicted"/>
<dbReference type="EMBL" id="RSCJ01000022">
    <property type="protein sequence ID" value="RUR75970.1"/>
    <property type="molecule type" value="Genomic_DNA"/>
</dbReference>
<dbReference type="InterPro" id="IPR014747">
    <property type="entry name" value="Bac_photo_RC_H_C"/>
</dbReference>
<reference evidence="2 3" key="1">
    <citation type="journal article" date="2019" name="Genome Biol. Evol.">
        <title>Day and night: Metabolic profiles and evolutionary relationships of six axenic non-marine cyanobacteria.</title>
        <authorList>
            <person name="Will S.E."/>
            <person name="Henke P."/>
            <person name="Boedeker C."/>
            <person name="Huang S."/>
            <person name="Brinkmann H."/>
            <person name="Rohde M."/>
            <person name="Jarek M."/>
            <person name="Friedl T."/>
            <person name="Seufert S."/>
            <person name="Schumacher M."/>
            <person name="Overmann J."/>
            <person name="Neumann-Schaal M."/>
            <person name="Petersen J."/>
        </authorList>
    </citation>
    <scope>NUCLEOTIDE SEQUENCE [LARGE SCALE GENOMIC DNA]</scope>
    <source>
        <strain evidence="2 3">PCC 6912</strain>
    </source>
</reference>
<accession>A0A433N425</accession>